<reference evidence="1" key="1">
    <citation type="journal article" date="2012" name="Science">
        <title>Fermentation, hydrogen, and sulfur metabolism in multiple uncultivated bacterial phyla.</title>
        <authorList>
            <person name="Wrighton K.C."/>
            <person name="Thomas B.C."/>
            <person name="Sharon I."/>
            <person name="Miller C.S."/>
            <person name="Castelle C.J."/>
            <person name="VerBerkmoes N.C."/>
            <person name="Wilkins M.J."/>
            <person name="Hettich R.L."/>
            <person name="Lipton M.S."/>
            <person name="Williams K.H."/>
            <person name="Long P.E."/>
            <person name="Banfield J.F."/>
        </authorList>
    </citation>
    <scope>NUCLEOTIDE SEQUENCE [LARGE SCALE GENOMIC DNA]</scope>
</reference>
<proteinExistence type="predicted"/>
<protein>
    <submittedName>
        <fullName evidence="1">Uncharacterized protein</fullName>
    </submittedName>
</protein>
<dbReference type="AlphaFoldDB" id="K2AE44"/>
<evidence type="ECO:0000313" key="1">
    <source>
        <dbReference type="EMBL" id="EKD66325.1"/>
    </source>
</evidence>
<accession>K2AE44</accession>
<dbReference type="EMBL" id="AMFJ01021637">
    <property type="protein sequence ID" value="EKD66325.1"/>
    <property type="molecule type" value="Genomic_DNA"/>
</dbReference>
<gene>
    <name evidence="1" type="ORF">ACD_49C00051G0024</name>
</gene>
<sequence>MVTQTVEAIYENWKIKLMWDIKSEKARLYIVVIEELDVEPIRWSDEFIWTKLHKKGLELISKIR</sequence>
<comment type="caution">
    <text evidence="1">The sequence shown here is derived from an EMBL/GenBank/DDBJ whole genome shotgun (WGS) entry which is preliminary data.</text>
</comment>
<name>K2AE44_9BACT</name>
<organism evidence="1">
    <name type="scientific">uncultured bacterium</name>
    <name type="common">gcode 4</name>
    <dbReference type="NCBI Taxonomy" id="1234023"/>
    <lineage>
        <taxon>Bacteria</taxon>
        <taxon>environmental samples</taxon>
    </lineage>
</organism>